<proteinExistence type="predicted"/>
<dbReference type="OrthoDB" id="373146at2157"/>
<keyword evidence="2" id="KW-1185">Reference proteome</keyword>
<gene>
    <name evidence="1" type="ORF">SAMN05421752_11017</name>
</gene>
<accession>A0A1N7G5W7</accession>
<dbReference type="STRING" id="308853.SAMN05421752_11017"/>
<dbReference type="EMBL" id="FTNR01000010">
    <property type="protein sequence ID" value="SIS07989.1"/>
    <property type="molecule type" value="Genomic_DNA"/>
</dbReference>
<evidence type="ECO:0000313" key="1">
    <source>
        <dbReference type="EMBL" id="SIS07989.1"/>
    </source>
</evidence>
<dbReference type="Proteomes" id="UP000185936">
    <property type="component" value="Unassembled WGS sequence"/>
</dbReference>
<reference evidence="2" key="1">
    <citation type="submission" date="2017-01" db="EMBL/GenBank/DDBJ databases">
        <authorList>
            <person name="Varghese N."/>
            <person name="Submissions S."/>
        </authorList>
    </citation>
    <scope>NUCLEOTIDE SEQUENCE [LARGE SCALE GENOMIC DNA]</scope>
    <source>
        <strain evidence="2">type strain: HArc-</strain>
    </source>
</reference>
<dbReference type="RefSeq" id="WP_076609769.1">
    <property type="nucleotide sequence ID" value="NZ_FTNR01000010.1"/>
</dbReference>
<evidence type="ECO:0000313" key="2">
    <source>
        <dbReference type="Proteomes" id="UP000185936"/>
    </source>
</evidence>
<dbReference type="AlphaFoldDB" id="A0A1N7G5W7"/>
<sequence length="59" mass="6790">MPEQEARSDDKGYDTLEYANEQGGQVGSLTSDELYEVLDTVQSREMAEQIQRSYTKRQD</sequence>
<protein>
    <submittedName>
        <fullName evidence="1">Uncharacterized protein</fullName>
    </submittedName>
</protein>
<organism evidence="1 2">
    <name type="scientific">Natronorubrum thiooxidans</name>
    <dbReference type="NCBI Taxonomy" id="308853"/>
    <lineage>
        <taxon>Archaea</taxon>
        <taxon>Methanobacteriati</taxon>
        <taxon>Methanobacteriota</taxon>
        <taxon>Stenosarchaea group</taxon>
        <taxon>Halobacteria</taxon>
        <taxon>Halobacteriales</taxon>
        <taxon>Natrialbaceae</taxon>
        <taxon>Natronorubrum</taxon>
    </lineage>
</organism>
<name>A0A1N7G5W7_9EURY</name>